<dbReference type="InterPro" id="IPR036271">
    <property type="entry name" value="Tet_transcr_reg_TetR-rel_C_sf"/>
</dbReference>
<dbReference type="PANTHER" id="PTHR47506">
    <property type="entry name" value="TRANSCRIPTIONAL REGULATORY PROTEIN"/>
    <property type="match status" value="1"/>
</dbReference>
<evidence type="ECO:0000256" key="3">
    <source>
        <dbReference type="ARBA" id="ARBA00023163"/>
    </source>
</evidence>
<dbReference type="Gene3D" id="1.10.357.10">
    <property type="entry name" value="Tetracycline Repressor, domain 2"/>
    <property type="match status" value="1"/>
</dbReference>
<dbReference type="PROSITE" id="PS50977">
    <property type="entry name" value="HTH_TETR_2"/>
    <property type="match status" value="1"/>
</dbReference>
<organism evidence="6 7">
    <name type="scientific">Actinoallomurus spadix</name>
    <dbReference type="NCBI Taxonomy" id="79912"/>
    <lineage>
        <taxon>Bacteria</taxon>
        <taxon>Bacillati</taxon>
        <taxon>Actinomycetota</taxon>
        <taxon>Actinomycetes</taxon>
        <taxon>Streptosporangiales</taxon>
        <taxon>Thermomonosporaceae</taxon>
        <taxon>Actinoallomurus</taxon>
    </lineage>
</organism>
<evidence type="ECO:0000313" key="7">
    <source>
        <dbReference type="Proteomes" id="UP001501822"/>
    </source>
</evidence>
<feature type="domain" description="HTH tetR-type" evidence="5">
    <location>
        <begin position="4"/>
        <end position="64"/>
    </location>
</feature>
<sequence>MGRRGVREEIVEAALEQFHAQGYNAAGVKVITDAAGVPKGSFYNHFDSKEALAVVALERYGARRHLQELVAGDGEPLARLRAHFESLRDAVVGAQFTRGCLVGNFGAEIADHSPVIREAVREGLAQWTDAVAGALTEARDGGALRAGLDPRATAGFLVNAWEGSLIRARADRSAEAFDSFFTLVFDALLPVADPQPA</sequence>
<dbReference type="Proteomes" id="UP001501822">
    <property type="component" value="Unassembled WGS sequence"/>
</dbReference>
<reference evidence="7" key="1">
    <citation type="journal article" date="2019" name="Int. J. Syst. Evol. Microbiol.">
        <title>The Global Catalogue of Microorganisms (GCM) 10K type strain sequencing project: providing services to taxonomists for standard genome sequencing and annotation.</title>
        <authorList>
            <consortium name="The Broad Institute Genomics Platform"/>
            <consortium name="The Broad Institute Genome Sequencing Center for Infectious Disease"/>
            <person name="Wu L."/>
            <person name="Ma J."/>
        </authorList>
    </citation>
    <scope>NUCLEOTIDE SEQUENCE [LARGE SCALE GENOMIC DNA]</scope>
    <source>
        <strain evidence="7">JCM 3146</strain>
    </source>
</reference>
<protein>
    <submittedName>
        <fullName evidence="6">TetR/AcrR family transcriptional regulator</fullName>
    </submittedName>
</protein>
<dbReference type="PANTHER" id="PTHR47506:SF6">
    <property type="entry name" value="HTH-TYPE TRANSCRIPTIONAL REPRESSOR NEMR"/>
    <property type="match status" value="1"/>
</dbReference>
<dbReference type="InterPro" id="IPR001647">
    <property type="entry name" value="HTH_TetR"/>
</dbReference>
<evidence type="ECO:0000256" key="2">
    <source>
        <dbReference type="ARBA" id="ARBA00023125"/>
    </source>
</evidence>
<dbReference type="PRINTS" id="PR00455">
    <property type="entry name" value="HTHTETR"/>
</dbReference>
<comment type="caution">
    <text evidence="6">The sequence shown here is derived from an EMBL/GenBank/DDBJ whole genome shotgun (WGS) entry which is preliminary data.</text>
</comment>
<dbReference type="InterPro" id="IPR009057">
    <property type="entry name" value="Homeodomain-like_sf"/>
</dbReference>
<evidence type="ECO:0000256" key="1">
    <source>
        <dbReference type="ARBA" id="ARBA00023015"/>
    </source>
</evidence>
<keyword evidence="2 4" id="KW-0238">DNA-binding</keyword>
<keyword evidence="3" id="KW-0804">Transcription</keyword>
<dbReference type="RefSeq" id="WP_252799555.1">
    <property type="nucleotide sequence ID" value="NZ_BAAABM010000007.1"/>
</dbReference>
<evidence type="ECO:0000313" key="6">
    <source>
        <dbReference type="EMBL" id="GAA0322202.1"/>
    </source>
</evidence>
<dbReference type="SUPFAM" id="SSF48498">
    <property type="entry name" value="Tetracyclin repressor-like, C-terminal domain"/>
    <property type="match status" value="1"/>
</dbReference>
<dbReference type="Pfam" id="PF16925">
    <property type="entry name" value="TetR_C_13"/>
    <property type="match status" value="1"/>
</dbReference>
<dbReference type="Pfam" id="PF00440">
    <property type="entry name" value="TetR_N"/>
    <property type="match status" value="1"/>
</dbReference>
<proteinExistence type="predicted"/>
<dbReference type="EMBL" id="BAAABM010000007">
    <property type="protein sequence ID" value="GAA0322202.1"/>
    <property type="molecule type" value="Genomic_DNA"/>
</dbReference>
<evidence type="ECO:0000259" key="5">
    <source>
        <dbReference type="PROSITE" id="PS50977"/>
    </source>
</evidence>
<accession>A0ABP3FQS3</accession>
<evidence type="ECO:0000256" key="4">
    <source>
        <dbReference type="PROSITE-ProRule" id="PRU00335"/>
    </source>
</evidence>
<name>A0ABP3FQS3_9ACTN</name>
<dbReference type="SUPFAM" id="SSF46689">
    <property type="entry name" value="Homeodomain-like"/>
    <property type="match status" value="1"/>
</dbReference>
<dbReference type="InterPro" id="IPR011075">
    <property type="entry name" value="TetR_C"/>
</dbReference>
<gene>
    <name evidence="6" type="ORF">GCM10010151_10010</name>
</gene>
<keyword evidence="1" id="KW-0805">Transcription regulation</keyword>
<feature type="DNA-binding region" description="H-T-H motif" evidence="4">
    <location>
        <begin position="27"/>
        <end position="46"/>
    </location>
</feature>
<keyword evidence="7" id="KW-1185">Reference proteome</keyword>